<name>A0A4R1BI78_9ACTN</name>
<accession>A0A4R1BI78</accession>
<comment type="caution">
    <text evidence="6">The sequence shown here is derived from an EMBL/GenBank/DDBJ whole genome shotgun (WGS) entry which is preliminary data.</text>
</comment>
<dbReference type="EMBL" id="SKBU01000015">
    <property type="protein sequence ID" value="TCJ16986.1"/>
    <property type="molecule type" value="Genomic_DNA"/>
</dbReference>
<dbReference type="InterPro" id="IPR001845">
    <property type="entry name" value="HTH_ArsR_DNA-bd_dom"/>
</dbReference>
<feature type="region of interest" description="Disordered" evidence="4">
    <location>
        <begin position="94"/>
        <end position="114"/>
    </location>
</feature>
<dbReference type="Gene3D" id="1.10.10.10">
    <property type="entry name" value="Winged helix-like DNA-binding domain superfamily/Winged helix DNA-binding domain"/>
    <property type="match status" value="1"/>
</dbReference>
<dbReference type="InterPro" id="IPR036388">
    <property type="entry name" value="WH-like_DNA-bd_sf"/>
</dbReference>
<organism evidence="6 7">
    <name type="scientific">Rubrobacter taiwanensis</name>
    <dbReference type="NCBI Taxonomy" id="185139"/>
    <lineage>
        <taxon>Bacteria</taxon>
        <taxon>Bacillati</taxon>
        <taxon>Actinomycetota</taxon>
        <taxon>Rubrobacteria</taxon>
        <taxon>Rubrobacterales</taxon>
        <taxon>Rubrobacteraceae</taxon>
        <taxon>Rubrobacter</taxon>
    </lineage>
</organism>
<dbReference type="NCBIfam" id="NF033788">
    <property type="entry name" value="HTH_metalloreg"/>
    <property type="match status" value="1"/>
</dbReference>
<dbReference type="PRINTS" id="PR00778">
    <property type="entry name" value="HTHARSR"/>
</dbReference>
<dbReference type="InterPro" id="IPR011991">
    <property type="entry name" value="ArsR-like_HTH"/>
</dbReference>
<dbReference type="PROSITE" id="PS50987">
    <property type="entry name" value="HTH_ARSR_2"/>
    <property type="match status" value="1"/>
</dbReference>
<feature type="domain" description="HTH arsR-type" evidence="5">
    <location>
        <begin position="1"/>
        <end position="98"/>
    </location>
</feature>
<evidence type="ECO:0000313" key="6">
    <source>
        <dbReference type="EMBL" id="TCJ16986.1"/>
    </source>
</evidence>
<dbReference type="Proteomes" id="UP000295244">
    <property type="component" value="Unassembled WGS sequence"/>
</dbReference>
<dbReference type="GO" id="GO:0003700">
    <property type="term" value="F:DNA-binding transcription factor activity"/>
    <property type="evidence" value="ECO:0007669"/>
    <property type="project" value="InterPro"/>
</dbReference>
<dbReference type="InterPro" id="IPR051081">
    <property type="entry name" value="HTH_MetalResp_TranReg"/>
</dbReference>
<evidence type="ECO:0000313" key="7">
    <source>
        <dbReference type="Proteomes" id="UP000295244"/>
    </source>
</evidence>
<evidence type="ECO:0000259" key="5">
    <source>
        <dbReference type="PROSITE" id="PS50987"/>
    </source>
</evidence>
<dbReference type="PANTHER" id="PTHR33154:SF18">
    <property type="entry name" value="ARSENICAL RESISTANCE OPERON REPRESSOR"/>
    <property type="match status" value="1"/>
</dbReference>
<evidence type="ECO:0000256" key="1">
    <source>
        <dbReference type="ARBA" id="ARBA00023015"/>
    </source>
</evidence>
<dbReference type="SMART" id="SM00418">
    <property type="entry name" value="HTH_ARSR"/>
    <property type="match status" value="1"/>
</dbReference>
<dbReference type="GO" id="GO:0003677">
    <property type="term" value="F:DNA binding"/>
    <property type="evidence" value="ECO:0007669"/>
    <property type="project" value="UniProtKB-KW"/>
</dbReference>
<dbReference type="Pfam" id="PF01022">
    <property type="entry name" value="HTH_5"/>
    <property type="match status" value="1"/>
</dbReference>
<dbReference type="SUPFAM" id="SSF46785">
    <property type="entry name" value="Winged helix' DNA-binding domain"/>
    <property type="match status" value="1"/>
</dbReference>
<dbReference type="OrthoDB" id="9798835at2"/>
<dbReference type="AlphaFoldDB" id="A0A4R1BI78"/>
<gene>
    <name evidence="6" type="ORF">E0L93_09290</name>
</gene>
<keyword evidence="7" id="KW-1185">Reference proteome</keyword>
<dbReference type="InterPro" id="IPR036390">
    <property type="entry name" value="WH_DNA-bd_sf"/>
</dbReference>
<sequence>MSDPIRVRMLAMMAAGRGCCGFAGGGVPARGEGDGICVCEFVTYFGMAQSKVSYHLGRLKEAGLVREEKRGRWSFYSLNRPVAQELVRETAGLLQVPAPRNGSSPGGEVRKKAP</sequence>
<dbReference type="CDD" id="cd00090">
    <property type="entry name" value="HTH_ARSR"/>
    <property type="match status" value="1"/>
</dbReference>
<reference evidence="6 7" key="1">
    <citation type="submission" date="2019-03" db="EMBL/GenBank/DDBJ databases">
        <title>Whole genome sequence of a novel Rubrobacter taiwanensis strain, isolated from Yellowstone National Park.</title>
        <authorList>
            <person name="Freed S."/>
            <person name="Ramaley R.F."/>
            <person name="Kyndt J.A."/>
        </authorList>
    </citation>
    <scope>NUCLEOTIDE SEQUENCE [LARGE SCALE GENOMIC DNA]</scope>
    <source>
        <strain evidence="6 7">Yellowstone</strain>
    </source>
</reference>
<keyword evidence="1" id="KW-0805">Transcription regulation</keyword>
<protein>
    <submittedName>
        <fullName evidence="6">Transcriptional regulator</fullName>
    </submittedName>
</protein>
<dbReference type="PANTHER" id="PTHR33154">
    <property type="entry name" value="TRANSCRIPTIONAL REGULATOR, ARSR FAMILY"/>
    <property type="match status" value="1"/>
</dbReference>
<evidence type="ECO:0000256" key="2">
    <source>
        <dbReference type="ARBA" id="ARBA00023125"/>
    </source>
</evidence>
<proteinExistence type="predicted"/>
<evidence type="ECO:0000256" key="3">
    <source>
        <dbReference type="ARBA" id="ARBA00023163"/>
    </source>
</evidence>
<keyword evidence="3" id="KW-0804">Transcription</keyword>
<evidence type="ECO:0000256" key="4">
    <source>
        <dbReference type="SAM" id="MobiDB-lite"/>
    </source>
</evidence>
<keyword evidence="2" id="KW-0238">DNA-binding</keyword>